<dbReference type="SUPFAM" id="SSF48317">
    <property type="entry name" value="Acid phosphatase/Vanadium-dependent haloperoxidase"/>
    <property type="match status" value="1"/>
</dbReference>
<keyword evidence="4" id="KW-1185">Reference proteome</keyword>
<dbReference type="Gene3D" id="1.20.144.10">
    <property type="entry name" value="Phosphatidic acid phosphatase type 2/haloperoxidase"/>
    <property type="match status" value="2"/>
</dbReference>
<reference evidence="3 4" key="1">
    <citation type="journal article" date="2018" name="Environ. Microbiol.">
        <title>Novel energy conservation strategies and behaviour of Pelotomaculum schinkii driving syntrophic propionate catabolism.</title>
        <authorList>
            <person name="Hidalgo-Ahumada C.A.P."/>
            <person name="Nobu M.K."/>
            <person name="Narihiro T."/>
            <person name="Tamaki H."/>
            <person name="Liu W.T."/>
            <person name="Kamagata Y."/>
            <person name="Stams A.J.M."/>
            <person name="Imachi H."/>
            <person name="Sousa D.Z."/>
        </authorList>
    </citation>
    <scope>NUCLEOTIDE SEQUENCE [LARGE SCALE GENOMIC DNA]</scope>
    <source>
        <strain evidence="3 4">MGP</strain>
    </source>
</reference>
<keyword evidence="1" id="KW-1133">Transmembrane helix</keyword>
<feature type="transmembrane region" description="Helical" evidence="1">
    <location>
        <begin position="135"/>
        <end position="152"/>
    </location>
</feature>
<sequence length="233" mass="26893">MKITLQRKQLAGWLPEMLLVLAPLFLFVVLAKEVVKNNFSSIDWYLLSYFHGLANPSLDRIMLFFTSLGSVKFYFLAFPAILLVLVWRRRWWELKGFSLSFLGAVLLNNLLKISFHRIRPNLYLIKESGYSFPSGHAMVTLAFYGMLLFFAFQHIPSRKWRSLMAILAVFVILTIGVSRVYLGVHYPSDVLGSYLAGFSWLVVSIIAIKRLHCKRVFLGKIEKLPPEHWFTGT</sequence>
<dbReference type="InterPro" id="IPR036938">
    <property type="entry name" value="PAP2/HPO_sf"/>
</dbReference>
<protein>
    <submittedName>
        <fullName evidence="3">Undecaprenyl-diphosphatase BcrC</fullName>
        <ecNumber evidence="3">3.6.1.27</ecNumber>
    </submittedName>
</protein>
<dbReference type="EC" id="3.6.1.27" evidence="3"/>
<accession>A0A4Y7RW51</accession>
<dbReference type="EMBL" id="QFFZ01000004">
    <property type="protein sequence ID" value="TEB12912.1"/>
    <property type="molecule type" value="Genomic_DNA"/>
</dbReference>
<dbReference type="InterPro" id="IPR000326">
    <property type="entry name" value="PAP2/HPO"/>
</dbReference>
<proteinExistence type="predicted"/>
<gene>
    <name evidence="3" type="primary">bcrC</name>
    <name evidence="3" type="ORF">Pmgp_00550</name>
</gene>
<evidence type="ECO:0000256" key="1">
    <source>
        <dbReference type="SAM" id="Phobius"/>
    </source>
</evidence>
<dbReference type="Proteomes" id="UP000297597">
    <property type="component" value="Unassembled WGS sequence"/>
</dbReference>
<feature type="transmembrane region" description="Helical" evidence="1">
    <location>
        <begin position="97"/>
        <end position="115"/>
    </location>
</feature>
<dbReference type="RefSeq" id="WP_134212439.1">
    <property type="nucleotide sequence ID" value="NZ_QFFZ01000004.1"/>
</dbReference>
<feature type="transmembrane region" description="Helical" evidence="1">
    <location>
        <begin position="61"/>
        <end position="85"/>
    </location>
</feature>
<dbReference type="Pfam" id="PF01569">
    <property type="entry name" value="PAP2"/>
    <property type="match status" value="1"/>
</dbReference>
<keyword evidence="1" id="KW-0812">Transmembrane</keyword>
<evidence type="ECO:0000313" key="3">
    <source>
        <dbReference type="EMBL" id="TEB12912.1"/>
    </source>
</evidence>
<keyword evidence="1" id="KW-0472">Membrane</keyword>
<dbReference type="PANTHER" id="PTHR14969:SF13">
    <property type="entry name" value="AT30094P"/>
    <property type="match status" value="1"/>
</dbReference>
<evidence type="ECO:0000313" key="4">
    <source>
        <dbReference type="Proteomes" id="UP000297597"/>
    </source>
</evidence>
<feature type="transmembrane region" description="Helical" evidence="1">
    <location>
        <begin position="190"/>
        <end position="208"/>
    </location>
</feature>
<name>A0A4Y7RW51_9FIRM</name>
<dbReference type="AlphaFoldDB" id="A0A4Y7RW51"/>
<feature type="domain" description="Phosphatidic acid phosphatase type 2/haloperoxidase" evidence="2">
    <location>
        <begin position="95"/>
        <end position="205"/>
    </location>
</feature>
<dbReference type="OrthoDB" id="9789113at2"/>
<dbReference type="CDD" id="cd03392">
    <property type="entry name" value="PAP2_like_2"/>
    <property type="match status" value="1"/>
</dbReference>
<dbReference type="SMART" id="SM00014">
    <property type="entry name" value="acidPPc"/>
    <property type="match status" value="1"/>
</dbReference>
<organism evidence="3 4">
    <name type="scientific">Pelotomaculum propionicicum</name>
    <dbReference type="NCBI Taxonomy" id="258475"/>
    <lineage>
        <taxon>Bacteria</taxon>
        <taxon>Bacillati</taxon>
        <taxon>Bacillota</taxon>
        <taxon>Clostridia</taxon>
        <taxon>Eubacteriales</taxon>
        <taxon>Desulfotomaculaceae</taxon>
        <taxon>Pelotomaculum</taxon>
    </lineage>
</organism>
<dbReference type="GO" id="GO:0050380">
    <property type="term" value="F:undecaprenyl-diphosphatase activity"/>
    <property type="evidence" value="ECO:0007669"/>
    <property type="project" value="UniProtKB-EC"/>
</dbReference>
<comment type="caution">
    <text evidence="3">The sequence shown here is derived from an EMBL/GenBank/DDBJ whole genome shotgun (WGS) entry which is preliminary data.</text>
</comment>
<feature type="transmembrane region" description="Helical" evidence="1">
    <location>
        <begin position="164"/>
        <end position="184"/>
    </location>
</feature>
<evidence type="ECO:0000259" key="2">
    <source>
        <dbReference type="SMART" id="SM00014"/>
    </source>
</evidence>
<dbReference type="PANTHER" id="PTHR14969">
    <property type="entry name" value="SPHINGOSINE-1-PHOSPHATE PHOSPHOHYDROLASE"/>
    <property type="match status" value="1"/>
</dbReference>
<keyword evidence="3" id="KW-0378">Hydrolase</keyword>